<keyword evidence="2" id="KW-0560">Oxidoreductase</keyword>
<dbReference type="Pfam" id="PF01408">
    <property type="entry name" value="GFO_IDH_MocA"/>
    <property type="match status" value="1"/>
</dbReference>
<evidence type="ECO:0000313" key="5">
    <source>
        <dbReference type="EMBL" id="HIV26129.1"/>
    </source>
</evidence>
<evidence type="ECO:0000313" key="6">
    <source>
        <dbReference type="Proteomes" id="UP000824169"/>
    </source>
</evidence>
<sequence>MRIGILGAGGIAATMAETIRPLEGVESYAVAARDLERARAFAEKWGFERAYGSYEEMLADDQVDLVYIAVPHSHHHRWTMAALEEGRNVLCEKAFAANTEQAREMIRLAESKKLLLTEAIWTRYMPSRQMIREIIDSGDIGEVMTVSSNLGYRIDMNERMVKPELAGGCLLDLTVYTLNFSSMVLGNDIKRIAASMVPTETGVDGQDSVMIEYAGGQMANMFTTMYTLTDRRGLICGREGFITVENINNPQKITVWEPDRNHPAVRKELVVPEQITGYEYEVLACKKALEEGRIECPDMPHSETLEIMGQMDQIRAQFGIVFPFEKN</sequence>
<dbReference type="Proteomes" id="UP000824169">
    <property type="component" value="Unassembled WGS sequence"/>
</dbReference>
<evidence type="ECO:0000259" key="3">
    <source>
        <dbReference type="Pfam" id="PF01408"/>
    </source>
</evidence>
<dbReference type="GO" id="GO:0016491">
    <property type="term" value="F:oxidoreductase activity"/>
    <property type="evidence" value="ECO:0007669"/>
    <property type="project" value="UniProtKB-KW"/>
</dbReference>
<dbReference type="SUPFAM" id="SSF51735">
    <property type="entry name" value="NAD(P)-binding Rossmann-fold domains"/>
    <property type="match status" value="1"/>
</dbReference>
<protein>
    <submittedName>
        <fullName evidence="5">Gfo/Idh/MocA family oxidoreductase</fullName>
    </submittedName>
</protein>
<accession>A0A9D1P418</accession>
<dbReference type="AlphaFoldDB" id="A0A9D1P418"/>
<dbReference type="PANTHER" id="PTHR22604:SF105">
    <property type="entry name" value="TRANS-1,2-DIHYDROBENZENE-1,2-DIOL DEHYDROGENASE"/>
    <property type="match status" value="1"/>
</dbReference>
<dbReference type="InterPro" id="IPR050984">
    <property type="entry name" value="Gfo/Idh/MocA_domain"/>
</dbReference>
<organism evidence="5 6">
    <name type="scientific">Candidatus Scatomonas pullistercoris</name>
    <dbReference type="NCBI Taxonomy" id="2840920"/>
    <lineage>
        <taxon>Bacteria</taxon>
        <taxon>Bacillati</taxon>
        <taxon>Bacillota</taxon>
        <taxon>Clostridia</taxon>
        <taxon>Lachnospirales</taxon>
        <taxon>Lachnospiraceae</taxon>
        <taxon>Lachnospiraceae incertae sedis</taxon>
        <taxon>Candidatus Scatomonas</taxon>
    </lineage>
</organism>
<proteinExistence type="inferred from homology"/>
<feature type="domain" description="GFO/IDH/MocA-like oxidoreductase" evidence="4">
    <location>
        <begin position="129"/>
        <end position="242"/>
    </location>
</feature>
<comment type="similarity">
    <text evidence="1">Belongs to the Gfo/Idh/MocA family.</text>
</comment>
<reference evidence="5" key="2">
    <citation type="journal article" date="2021" name="PeerJ">
        <title>Extensive microbial diversity within the chicken gut microbiome revealed by metagenomics and culture.</title>
        <authorList>
            <person name="Gilroy R."/>
            <person name="Ravi A."/>
            <person name="Getino M."/>
            <person name="Pursley I."/>
            <person name="Horton D.L."/>
            <person name="Alikhan N.F."/>
            <person name="Baker D."/>
            <person name="Gharbi K."/>
            <person name="Hall N."/>
            <person name="Watson M."/>
            <person name="Adriaenssens E.M."/>
            <person name="Foster-Nyarko E."/>
            <person name="Jarju S."/>
            <person name="Secka A."/>
            <person name="Antonio M."/>
            <person name="Oren A."/>
            <person name="Chaudhuri R.R."/>
            <person name="La Ragione R."/>
            <person name="Hildebrand F."/>
            <person name="Pallen M.J."/>
        </authorList>
    </citation>
    <scope>NUCLEOTIDE SEQUENCE</scope>
    <source>
        <strain evidence="5">CHK188-20938</strain>
    </source>
</reference>
<dbReference type="GO" id="GO:0000166">
    <property type="term" value="F:nucleotide binding"/>
    <property type="evidence" value="ECO:0007669"/>
    <property type="project" value="InterPro"/>
</dbReference>
<evidence type="ECO:0000259" key="4">
    <source>
        <dbReference type="Pfam" id="PF22725"/>
    </source>
</evidence>
<dbReference type="Gene3D" id="3.40.50.720">
    <property type="entry name" value="NAD(P)-binding Rossmann-like Domain"/>
    <property type="match status" value="1"/>
</dbReference>
<evidence type="ECO:0000256" key="1">
    <source>
        <dbReference type="ARBA" id="ARBA00010928"/>
    </source>
</evidence>
<dbReference type="Pfam" id="PF22725">
    <property type="entry name" value="GFO_IDH_MocA_C3"/>
    <property type="match status" value="1"/>
</dbReference>
<dbReference type="SUPFAM" id="SSF55347">
    <property type="entry name" value="Glyceraldehyde-3-phosphate dehydrogenase-like, C-terminal domain"/>
    <property type="match status" value="1"/>
</dbReference>
<dbReference type="InterPro" id="IPR055170">
    <property type="entry name" value="GFO_IDH_MocA-like_dom"/>
</dbReference>
<name>A0A9D1P418_9FIRM</name>
<reference evidence="5" key="1">
    <citation type="submission" date="2020-10" db="EMBL/GenBank/DDBJ databases">
        <authorList>
            <person name="Gilroy R."/>
        </authorList>
    </citation>
    <scope>NUCLEOTIDE SEQUENCE</scope>
    <source>
        <strain evidence="5">CHK188-20938</strain>
    </source>
</reference>
<comment type="caution">
    <text evidence="5">The sequence shown here is derived from an EMBL/GenBank/DDBJ whole genome shotgun (WGS) entry which is preliminary data.</text>
</comment>
<dbReference type="InterPro" id="IPR000683">
    <property type="entry name" value="Gfo/Idh/MocA-like_OxRdtase_N"/>
</dbReference>
<dbReference type="EMBL" id="DVOO01000030">
    <property type="protein sequence ID" value="HIV26129.1"/>
    <property type="molecule type" value="Genomic_DNA"/>
</dbReference>
<evidence type="ECO:0000256" key="2">
    <source>
        <dbReference type="ARBA" id="ARBA00023002"/>
    </source>
</evidence>
<dbReference type="PANTHER" id="PTHR22604">
    <property type="entry name" value="OXIDOREDUCTASES"/>
    <property type="match status" value="1"/>
</dbReference>
<feature type="domain" description="Gfo/Idh/MocA-like oxidoreductase N-terminal" evidence="3">
    <location>
        <begin position="1"/>
        <end position="117"/>
    </location>
</feature>
<dbReference type="InterPro" id="IPR036291">
    <property type="entry name" value="NAD(P)-bd_dom_sf"/>
</dbReference>
<gene>
    <name evidence="5" type="ORF">IAB71_10205</name>
</gene>
<dbReference type="Gene3D" id="3.30.360.10">
    <property type="entry name" value="Dihydrodipicolinate Reductase, domain 2"/>
    <property type="match status" value="1"/>
</dbReference>